<comment type="catalytic activity">
    <reaction evidence="11">
        <text>beta-D-glucose + O2 = D-glucono-1,5-lactone + H2O2</text>
        <dbReference type="Rhea" id="RHEA:11428"/>
        <dbReference type="ChEBI" id="CHEBI:15379"/>
        <dbReference type="ChEBI" id="CHEBI:15903"/>
        <dbReference type="ChEBI" id="CHEBI:16217"/>
        <dbReference type="ChEBI" id="CHEBI:16240"/>
        <dbReference type="EC" id="1.1.3.4"/>
    </reaction>
    <physiologicalReaction direction="left-to-right" evidence="11">
        <dbReference type="Rhea" id="RHEA:11429"/>
    </physiologicalReaction>
</comment>
<evidence type="ECO:0000256" key="6">
    <source>
        <dbReference type="ARBA" id="ARBA00022512"/>
    </source>
</evidence>
<comment type="subunit">
    <text evidence="5">Homodimer.</text>
</comment>
<dbReference type="InterPro" id="IPR036188">
    <property type="entry name" value="FAD/NAD-bd_sf"/>
</dbReference>
<evidence type="ECO:0000256" key="1">
    <source>
        <dbReference type="ARBA" id="ARBA00001974"/>
    </source>
</evidence>
<dbReference type="EC" id="1.1.3.4" evidence="12"/>
<keyword evidence="9 13" id="KW-0274">FAD</keyword>
<feature type="domain" description="Glucose-methanol-choline oxidoreductase C-terminal" evidence="15">
    <location>
        <begin position="374"/>
        <end position="444"/>
    </location>
</feature>
<sequence length="466" mass="49155">MTSTTTPIPVAADYIIVGGGTAGLVVANRLSEDPSVHVMVLESGPDRTTDPQIPDPTAWQSLTGTELDWQLKLVPQVNGLNGRSQDHPAGRVFGGSSAINGLALHRSPIPISTLAQPANQPLIQAWYAAFHEKGYSFATDLLAEGGTIGTRPYVATIDPKSGHRSSADCGYGAVAAQRPNVTIVTNATAHRILFDSATTPENNHRATSVTVSLAANPEPITIQATREVILAAGTFHTPKLLERSVLIDNPGVGANLQNHLMALLPCPLLTPPTPETEEEEAPSPGFQGLAFIRLEGQDDLKLLDQFLPPVEETQGHGQQAIRSILSHPEEASASLFLLTLPGHMALLGLIPSLQRLVRDSIALQPFFQPVAPPADLETMKAQLRDTALTAHHACGTAAMLPRDVGGVVDPKLMVYGTVNLRVVDASVFPLLSHANPMATVYAVAERAAALIRGGGDSSFLIGGGTV</sequence>
<dbReference type="InterPro" id="IPR012132">
    <property type="entry name" value="GMC_OxRdtase"/>
</dbReference>
<keyword evidence="7" id="KW-0272">Extracellular matrix</keyword>
<accession>A0A5N7AQX0</accession>
<comment type="similarity">
    <text evidence="4">Belongs to the GMC oxidoreductase family.</text>
</comment>
<dbReference type="EMBL" id="ML736404">
    <property type="protein sequence ID" value="KAE8371696.1"/>
    <property type="molecule type" value="Genomic_DNA"/>
</dbReference>
<evidence type="ECO:0000256" key="9">
    <source>
        <dbReference type="ARBA" id="ARBA00022827"/>
    </source>
</evidence>
<dbReference type="Pfam" id="PF05199">
    <property type="entry name" value="GMC_oxred_C"/>
    <property type="match status" value="1"/>
</dbReference>
<evidence type="ECO:0000313" key="17">
    <source>
        <dbReference type="Proteomes" id="UP000326198"/>
    </source>
</evidence>
<feature type="binding site" evidence="13">
    <location>
        <position position="92"/>
    </location>
    <ligand>
        <name>FAD</name>
        <dbReference type="ChEBI" id="CHEBI:57692"/>
    </ligand>
</feature>
<protein>
    <recommendedName>
        <fullName evidence="12">glucose oxidase</fullName>
        <ecNumber evidence="12">1.1.3.4</ecNumber>
    </recommendedName>
</protein>
<dbReference type="Gene3D" id="3.50.50.60">
    <property type="entry name" value="FAD/NAD(P)-binding domain"/>
    <property type="match status" value="3"/>
</dbReference>
<dbReference type="SUPFAM" id="SSF51905">
    <property type="entry name" value="FAD/NAD(P)-binding domain"/>
    <property type="match status" value="1"/>
</dbReference>
<evidence type="ECO:0000256" key="3">
    <source>
        <dbReference type="ARBA" id="ARBA00004498"/>
    </source>
</evidence>
<evidence type="ECO:0000256" key="4">
    <source>
        <dbReference type="ARBA" id="ARBA00010790"/>
    </source>
</evidence>
<organism evidence="16 17">
    <name type="scientific">Aspergillus bertholletiae</name>
    <dbReference type="NCBI Taxonomy" id="1226010"/>
    <lineage>
        <taxon>Eukaryota</taxon>
        <taxon>Fungi</taxon>
        <taxon>Dikarya</taxon>
        <taxon>Ascomycota</taxon>
        <taxon>Pezizomycotina</taxon>
        <taxon>Eurotiomycetes</taxon>
        <taxon>Eurotiomycetidae</taxon>
        <taxon>Eurotiales</taxon>
        <taxon>Aspergillaceae</taxon>
        <taxon>Aspergillus</taxon>
        <taxon>Aspergillus subgen. Circumdati</taxon>
    </lineage>
</organism>
<dbReference type="PANTHER" id="PTHR11552">
    <property type="entry name" value="GLUCOSE-METHANOL-CHOLINE GMC OXIDOREDUCTASE"/>
    <property type="match status" value="1"/>
</dbReference>
<evidence type="ECO:0000259" key="15">
    <source>
        <dbReference type="Pfam" id="PF05199"/>
    </source>
</evidence>
<evidence type="ECO:0000256" key="2">
    <source>
        <dbReference type="ARBA" id="ARBA00004191"/>
    </source>
</evidence>
<keyword evidence="10" id="KW-0560">Oxidoreductase</keyword>
<keyword evidence="8" id="KW-0285">Flavoprotein</keyword>
<evidence type="ECO:0000256" key="10">
    <source>
        <dbReference type="ARBA" id="ARBA00023002"/>
    </source>
</evidence>
<dbReference type="Gene3D" id="4.10.450.10">
    <property type="entry name" value="Glucose Oxidase, domain 2"/>
    <property type="match status" value="1"/>
</dbReference>
<evidence type="ECO:0000256" key="12">
    <source>
        <dbReference type="ARBA" id="ARBA00049722"/>
    </source>
</evidence>
<evidence type="ECO:0000256" key="11">
    <source>
        <dbReference type="ARBA" id="ARBA00049435"/>
    </source>
</evidence>
<evidence type="ECO:0000313" key="16">
    <source>
        <dbReference type="EMBL" id="KAE8371696.1"/>
    </source>
</evidence>
<dbReference type="InterPro" id="IPR027424">
    <property type="entry name" value="Glucose_Oxidase_domain_2"/>
</dbReference>
<dbReference type="Proteomes" id="UP000326198">
    <property type="component" value="Unassembled WGS sequence"/>
</dbReference>
<dbReference type="PIRSF" id="PIRSF000137">
    <property type="entry name" value="Alcohol_oxidase"/>
    <property type="match status" value="1"/>
</dbReference>
<keyword evidence="7" id="KW-0964">Secreted</keyword>
<proteinExistence type="inferred from homology"/>
<gene>
    <name evidence="16" type="ORF">BDV26DRAFT_286571</name>
</gene>
<comment type="subcellular location">
    <subcellularLocation>
        <location evidence="2">Secreted</location>
        <location evidence="2">Cell wall</location>
    </subcellularLocation>
    <subcellularLocation>
        <location evidence="3">Secreted</location>
        <location evidence="3">Extracellular space</location>
        <location evidence="3">Extracellular matrix</location>
    </subcellularLocation>
</comment>
<evidence type="ECO:0000256" key="8">
    <source>
        <dbReference type="ARBA" id="ARBA00022630"/>
    </source>
</evidence>
<evidence type="ECO:0000256" key="13">
    <source>
        <dbReference type="PIRSR" id="PIRSR000137-2"/>
    </source>
</evidence>
<dbReference type="Gene3D" id="3.30.560.10">
    <property type="entry name" value="Glucose Oxidase, domain 3"/>
    <property type="match status" value="3"/>
</dbReference>
<reference evidence="16 17" key="1">
    <citation type="submission" date="2019-04" db="EMBL/GenBank/DDBJ databases">
        <title>Friends and foes A comparative genomics studyof 23 Aspergillus species from section Flavi.</title>
        <authorList>
            <consortium name="DOE Joint Genome Institute"/>
            <person name="Kjaerbolling I."/>
            <person name="Vesth T."/>
            <person name="Frisvad J.C."/>
            <person name="Nybo J.L."/>
            <person name="Theobald S."/>
            <person name="Kildgaard S."/>
            <person name="Isbrandt T."/>
            <person name="Kuo A."/>
            <person name="Sato A."/>
            <person name="Lyhne E.K."/>
            <person name="Kogle M.E."/>
            <person name="Wiebenga A."/>
            <person name="Kun R.S."/>
            <person name="Lubbers R.J."/>
            <person name="Makela M.R."/>
            <person name="Barry K."/>
            <person name="Chovatia M."/>
            <person name="Clum A."/>
            <person name="Daum C."/>
            <person name="Haridas S."/>
            <person name="He G."/>
            <person name="LaButti K."/>
            <person name="Lipzen A."/>
            <person name="Mondo S."/>
            <person name="Riley R."/>
            <person name="Salamov A."/>
            <person name="Simmons B.A."/>
            <person name="Magnuson J.K."/>
            <person name="Henrissat B."/>
            <person name="Mortensen U.H."/>
            <person name="Larsen T.O."/>
            <person name="Devries R.P."/>
            <person name="Grigoriev I.V."/>
            <person name="Machida M."/>
            <person name="Baker S.E."/>
            <person name="Andersen M.R."/>
        </authorList>
    </citation>
    <scope>NUCLEOTIDE SEQUENCE [LARGE SCALE GENOMIC DNA]</scope>
    <source>
        <strain evidence="16 17">IBT 29228</strain>
    </source>
</reference>
<dbReference type="Pfam" id="PF00732">
    <property type="entry name" value="GMC_oxred_N"/>
    <property type="match status" value="1"/>
</dbReference>
<evidence type="ECO:0000256" key="5">
    <source>
        <dbReference type="ARBA" id="ARBA00011738"/>
    </source>
</evidence>
<evidence type="ECO:0000259" key="14">
    <source>
        <dbReference type="Pfam" id="PF00732"/>
    </source>
</evidence>
<keyword evidence="17" id="KW-1185">Reference proteome</keyword>
<feature type="domain" description="Glucose-methanol-choline oxidoreductase N-terminal" evidence="14">
    <location>
        <begin position="117"/>
        <end position="260"/>
    </location>
</feature>
<dbReference type="GO" id="GO:0046562">
    <property type="term" value="F:beta-D-glucose oxidase activity"/>
    <property type="evidence" value="ECO:0007669"/>
    <property type="project" value="UniProtKB-EC"/>
</dbReference>
<dbReference type="InterPro" id="IPR000172">
    <property type="entry name" value="GMC_OxRdtase_N"/>
</dbReference>
<dbReference type="OrthoDB" id="269227at2759"/>
<dbReference type="PANTHER" id="PTHR11552:SF201">
    <property type="entry name" value="GLUCOSE-METHANOL-CHOLINE OXIDOREDUCTASE N-TERMINAL DOMAIN-CONTAINING PROTEIN"/>
    <property type="match status" value="1"/>
</dbReference>
<dbReference type="GO" id="GO:0050660">
    <property type="term" value="F:flavin adenine dinucleotide binding"/>
    <property type="evidence" value="ECO:0007669"/>
    <property type="project" value="InterPro"/>
</dbReference>
<dbReference type="InterPro" id="IPR007867">
    <property type="entry name" value="GMC_OxRtase_C"/>
</dbReference>
<keyword evidence="6" id="KW-0134">Cell wall</keyword>
<name>A0A5N7AQX0_9EURO</name>
<dbReference type="AlphaFoldDB" id="A0A5N7AQX0"/>
<comment type="cofactor">
    <cofactor evidence="1 13">
        <name>FAD</name>
        <dbReference type="ChEBI" id="CHEBI:57692"/>
    </cofactor>
</comment>
<evidence type="ECO:0000256" key="7">
    <source>
        <dbReference type="ARBA" id="ARBA00022530"/>
    </source>
</evidence>